<comment type="caution">
    <text evidence="1">The sequence shown here is derived from an EMBL/GenBank/DDBJ whole genome shotgun (WGS) entry which is preliminary data.</text>
</comment>
<proteinExistence type="predicted"/>
<protein>
    <submittedName>
        <fullName evidence="1">Uncharacterized protein</fullName>
    </submittedName>
</protein>
<evidence type="ECO:0000313" key="1">
    <source>
        <dbReference type="EMBL" id="KAL2737003.1"/>
    </source>
</evidence>
<dbReference type="AlphaFoldDB" id="A0ABD2BW43"/>
<sequence>MSAFEEIYQVRRLYIIDVNNLAHADDWKLCSPAIVGKRNDTVWIDIFISLGRKLASTLFLTLYKSSDDVRIKNWRGNSDVFEGHYGRGLTCPILVSSSPTNTVKY</sequence>
<accession>A0ABD2BW43</accession>
<dbReference type="EMBL" id="JAUDFV010000039">
    <property type="protein sequence ID" value="KAL2737003.1"/>
    <property type="molecule type" value="Genomic_DNA"/>
</dbReference>
<gene>
    <name evidence="1" type="ORF">V1478_002256</name>
</gene>
<organism evidence="1 2">
    <name type="scientific">Vespula squamosa</name>
    <name type="common">Southern yellow jacket</name>
    <name type="synonym">Wasp</name>
    <dbReference type="NCBI Taxonomy" id="30214"/>
    <lineage>
        <taxon>Eukaryota</taxon>
        <taxon>Metazoa</taxon>
        <taxon>Ecdysozoa</taxon>
        <taxon>Arthropoda</taxon>
        <taxon>Hexapoda</taxon>
        <taxon>Insecta</taxon>
        <taxon>Pterygota</taxon>
        <taxon>Neoptera</taxon>
        <taxon>Endopterygota</taxon>
        <taxon>Hymenoptera</taxon>
        <taxon>Apocrita</taxon>
        <taxon>Aculeata</taxon>
        <taxon>Vespoidea</taxon>
        <taxon>Vespidae</taxon>
        <taxon>Vespinae</taxon>
        <taxon>Vespula</taxon>
    </lineage>
</organism>
<dbReference type="Proteomes" id="UP001607302">
    <property type="component" value="Unassembled WGS sequence"/>
</dbReference>
<reference evidence="1 2" key="1">
    <citation type="journal article" date="2024" name="Ann. Entomol. Soc. Am.">
        <title>Genomic analyses of the southern and eastern yellowjacket wasps (Hymenoptera: Vespidae) reveal evolutionary signatures of social life.</title>
        <authorList>
            <person name="Catto M.A."/>
            <person name="Caine P.B."/>
            <person name="Orr S.E."/>
            <person name="Hunt B.G."/>
            <person name="Goodisman M.A.D."/>
        </authorList>
    </citation>
    <scope>NUCLEOTIDE SEQUENCE [LARGE SCALE GENOMIC DNA]</scope>
    <source>
        <strain evidence="1">233</strain>
        <tissue evidence="1">Head and thorax</tissue>
    </source>
</reference>
<keyword evidence="2" id="KW-1185">Reference proteome</keyword>
<evidence type="ECO:0000313" key="2">
    <source>
        <dbReference type="Proteomes" id="UP001607302"/>
    </source>
</evidence>
<name>A0ABD2BW43_VESSQ</name>